<gene>
    <name evidence="2" type="ORF">EFB14_15745</name>
    <name evidence="1" type="ORF">GGQ65_002869</name>
</gene>
<keyword evidence="3" id="KW-1185">Reference proteome</keyword>
<dbReference type="AlphaFoldDB" id="A0A7W6B8H8"/>
<dbReference type="EMBL" id="RJJU01000008">
    <property type="protein sequence ID" value="RUM11840.1"/>
    <property type="molecule type" value="Genomic_DNA"/>
</dbReference>
<protein>
    <submittedName>
        <fullName evidence="1">Uncharacterized protein</fullName>
    </submittedName>
</protein>
<dbReference type="EMBL" id="JACIDG010000006">
    <property type="protein sequence ID" value="MBB3915579.1"/>
    <property type="molecule type" value="Genomic_DNA"/>
</dbReference>
<organism evidence="1 4">
    <name type="scientific">Rhizobium fabae</name>
    <dbReference type="NCBI Taxonomy" id="573179"/>
    <lineage>
        <taxon>Bacteria</taxon>
        <taxon>Pseudomonadati</taxon>
        <taxon>Pseudomonadota</taxon>
        <taxon>Alphaproteobacteria</taxon>
        <taxon>Hyphomicrobiales</taxon>
        <taxon>Rhizobiaceae</taxon>
        <taxon>Rhizobium/Agrobacterium group</taxon>
        <taxon>Rhizobium</taxon>
    </lineage>
</organism>
<comment type="caution">
    <text evidence="1">The sequence shown here is derived from an EMBL/GenBank/DDBJ whole genome shotgun (WGS) entry which is preliminary data.</text>
</comment>
<accession>A0A7W6B8H8</accession>
<reference evidence="2 3" key="1">
    <citation type="submission" date="2018-11" db="EMBL/GenBank/DDBJ databases">
        <authorList>
            <person name="Huo Y."/>
        </authorList>
    </citation>
    <scope>NUCLEOTIDE SEQUENCE [LARGE SCALE GENOMIC DNA]</scope>
    <source>
        <strain evidence="2 3">CCBAU 33202</strain>
    </source>
</reference>
<dbReference type="Proteomes" id="UP000545490">
    <property type="component" value="Unassembled WGS sequence"/>
</dbReference>
<sequence>MFTPARFIVVDNEISHLNAIGSVFQALGIPSVGLHYNGSQFQKAHFGGVRVLFMDLHLNSGVLGTDEKPHYATIASILEANIGEDGGPYVLVLWTQHPQKAEELAKYLEDAIEEPHARPLAVIPFDKKEYIALDTGALKDPENMREALKAQVTKNAQIHALLSWEAEVHQAAASTLASLLKLIPVEKRTSKDFSGELDISLSRLATEAVGKKHVEADIRGAINSVFAPLLVDRLHAMSGSDTQDIWKQAVTQYKKKLPALTPEAAGALNQMLHVEVGSGPPDAWGAVLTLPDDWKEGRSKEMFGASIAEIIEKEFKIEPANIQNCVPVLVRVGAVCDYAQKKRGPIPFILGIETPLGFEQKDLPAAIWTSPTLAVGDRTFELQTSDRYLTSMPEEALKDISVRYRMRELILMELITHVSNYMARPGKISLRAG</sequence>
<reference evidence="1 4" key="2">
    <citation type="submission" date="2020-08" db="EMBL/GenBank/DDBJ databases">
        <title>Genomic Encyclopedia of Type Strains, Phase IV (KMG-IV): sequencing the most valuable type-strain genomes for metagenomic binning, comparative biology and taxonomic classification.</title>
        <authorList>
            <person name="Goeker M."/>
        </authorList>
    </citation>
    <scope>NUCLEOTIDE SEQUENCE [LARGE SCALE GENOMIC DNA]</scope>
    <source>
        <strain evidence="1 4">DSM 19331</strain>
    </source>
</reference>
<evidence type="ECO:0000313" key="3">
    <source>
        <dbReference type="Proteomes" id="UP000272004"/>
    </source>
</evidence>
<evidence type="ECO:0000313" key="2">
    <source>
        <dbReference type="EMBL" id="RUM11840.1"/>
    </source>
</evidence>
<evidence type="ECO:0000313" key="4">
    <source>
        <dbReference type="Proteomes" id="UP000545490"/>
    </source>
</evidence>
<dbReference type="Proteomes" id="UP000272004">
    <property type="component" value="Unassembled WGS sequence"/>
</dbReference>
<evidence type="ECO:0000313" key="1">
    <source>
        <dbReference type="EMBL" id="MBB3915579.1"/>
    </source>
</evidence>
<name>A0A7W6B8H8_9HYPH</name>
<proteinExistence type="predicted"/>
<dbReference type="RefSeq" id="WP_126826783.1">
    <property type="nucleotide sequence ID" value="NZ_JACIDG010000006.1"/>
</dbReference>